<reference evidence="5 7" key="1">
    <citation type="journal article" date="2017" name="Nature">
        <title>The sunflower genome provides insights into oil metabolism, flowering and Asterid evolution.</title>
        <authorList>
            <person name="Badouin H."/>
            <person name="Gouzy J."/>
            <person name="Grassa C.J."/>
            <person name="Murat F."/>
            <person name="Staton S.E."/>
            <person name="Cottret L."/>
            <person name="Lelandais-Briere C."/>
            <person name="Owens G.L."/>
            <person name="Carrere S."/>
            <person name="Mayjonade B."/>
            <person name="Legrand L."/>
            <person name="Gill N."/>
            <person name="Kane N.C."/>
            <person name="Bowers J.E."/>
            <person name="Hubner S."/>
            <person name="Bellec A."/>
            <person name="Berard A."/>
            <person name="Berges H."/>
            <person name="Blanchet N."/>
            <person name="Boniface M.C."/>
            <person name="Brunel D."/>
            <person name="Catrice O."/>
            <person name="Chaidir N."/>
            <person name="Claudel C."/>
            <person name="Donnadieu C."/>
            <person name="Faraut T."/>
            <person name="Fievet G."/>
            <person name="Helmstetter N."/>
            <person name="King M."/>
            <person name="Knapp S.J."/>
            <person name="Lai Z."/>
            <person name="Le Paslier M.C."/>
            <person name="Lippi Y."/>
            <person name="Lorenzon L."/>
            <person name="Mandel J.R."/>
            <person name="Marage G."/>
            <person name="Marchand G."/>
            <person name="Marquand E."/>
            <person name="Bret-Mestries E."/>
            <person name="Morien E."/>
            <person name="Nambeesan S."/>
            <person name="Nguyen T."/>
            <person name="Pegot-Espagnet P."/>
            <person name="Pouilly N."/>
            <person name="Raftis F."/>
            <person name="Sallet E."/>
            <person name="Schiex T."/>
            <person name="Thomas J."/>
            <person name="Vandecasteele C."/>
            <person name="Vares D."/>
            <person name="Vear F."/>
            <person name="Vautrin S."/>
            <person name="Crespi M."/>
            <person name="Mangin B."/>
            <person name="Burke J.M."/>
            <person name="Salse J."/>
            <person name="Munos S."/>
            <person name="Vincourt P."/>
            <person name="Rieseberg L.H."/>
            <person name="Langlade N.B."/>
        </authorList>
    </citation>
    <scope>NUCLEOTIDE SEQUENCE [LARGE SCALE GENOMIC DNA]</scope>
    <source>
        <strain evidence="7">cv. SF193</strain>
        <tissue evidence="5">Leaves</tissue>
    </source>
</reference>
<reference evidence="6" key="2">
    <citation type="submission" date="2017-02" db="EMBL/GenBank/DDBJ databases">
        <title>Sunflower complete genome.</title>
        <authorList>
            <person name="Langlade N."/>
            <person name="Munos S."/>
        </authorList>
    </citation>
    <scope>NUCLEOTIDE SEQUENCE [LARGE SCALE GENOMIC DNA]</scope>
    <source>
        <tissue evidence="6">Leaves</tissue>
    </source>
</reference>
<dbReference type="Gene3D" id="3.30.40.10">
    <property type="entry name" value="Zinc/RING finger domain, C3HC4 (zinc finger)"/>
    <property type="match status" value="1"/>
</dbReference>
<dbReference type="AlphaFoldDB" id="A0A251U6P4"/>
<dbReference type="InterPro" id="IPR003613">
    <property type="entry name" value="Ubox_domain"/>
</dbReference>
<protein>
    <recommendedName>
        <fullName evidence="3 4">U-box domain-containing protein</fullName>
        <ecNumber evidence="3">2.3.2.27</ecNumber>
    </recommendedName>
    <alternativeName>
        <fullName evidence="3">RING-type E3 ubiquitin transferase PUB</fullName>
    </alternativeName>
</protein>
<evidence type="ECO:0000259" key="4">
    <source>
        <dbReference type="PROSITE" id="PS51698"/>
    </source>
</evidence>
<dbReference type="GO" id="GO:0016567">
    <property type="term" value="P:protein ubiquitination"/>
    <property type="evidence" value="ECO:0007669"/>
    <property type="project" value="UniProtKB-UniRule"/>
</dbReference>
<evidence type="ECO:0000313" key="5">
    <source>
        <dbReference type="EMBL" id="KAF5795690.1"/>
    </source>
</evidence>
<dbReference type="SMART" id="SM00504">
    <property type="entry name" value="Ubox"/>
    <property type="match status" value="1"/>
</dbReference>
<comment type="catalytic activity">
    <reaction evidence="3">
        <text>S-ubiquitinyl-[E2 ubiquitin-conjugating enzyme]-L-cysteine + [acceptor protein]-L-lysine = [E2 ubiquitin-conjugating enzyme]-L-cysteine + N(6)-ubiquitinyl-[acceptor protein]-L-lysine.</text>
        <dbReference type="EC" id="2.3.2.27"/>
    </reaction>
</comment>
<dbReference type="EC" id="2.3.2.27" evidence="3"/>
<dbReference type="GO" id="GO:0061630">
    <property type="term" value="F:ubiquitin protein ligase activity"/>
    <property type="evidence" value="ECO:0007669"/>
    <property type="project" value="UniProtKB-UniRule"/>
</dbReference>
<keyword evidence="3" id="KW-0833">Ubl conjugation pathway</keyword>
<dbReference type="PROSITE" id="PS51698">
    <property type="entry name" value="U_BOX"/>
    <property type="match status" value="1"/>
</dbReference>
<evidence type="ECO:0000256" key="3">
    <source>
        <dbReference type="RuleBase" id="RU369093"/>
    </source>
</evidence>
<dbReference type="EMBL" id="CM007897">
    <property type="protein sequence ID" value="OTG18759.1"/>
    <property type="molecule type" value="Genomic_DNA"/>
</dbReference>
<organism evidence="6 7">
    <name type="scientific">Helianthus annuus</name>
    <name type="common">Common sunflower</name>
    <dbReference type="NCBI Taxonomy" id="4232"/>
    <lineage>
        <taxon>Eukaryota</taxon>
        <taxon>Viridiplantae</taxon>
        <taxon>Streptophyta</taxon>
        <taxon>Embryophyta</taxon>
        <taxon>Tracheophyta</taxon>
        <taxon>Spermatophyta</taxon>
        <taxon>Magnoliopsida</taxon>
        <taxon>eudicotyledons</taxon>
        <taxon>Gunneridae</taxon>
        <taxon>Pentapetalae</taxon>
        <taxon>asterids</taxon>
        <taxon>campanulids</taxon>
        <taxon>Asterales</taxon>
        <taxon>Asteraceae</taxon>
        <taxon>Asteroideae</taxon>
        <taxon>Heliantheae alliance</taxon>
        <taxon>Heliantheae</taxon>
        <taxon>Helianthus</taxon>
    </lineage>
</organism>
<evidence type="ECO:0000256" key="2">
    <source>
        <dbReference type="ARBA" id="ARBA00022679"/>
    </source>
</evidence>
<evidence type="ECO:0000313" key="7">
    <source>
        <dbReference type="Proteomes" id="UP000215914"/>
    </source>
</evidence>
<dbReference type="UniPathway" id="UPA00143"/>
<dbReference type="InParanoid" id="A0A251U6P4"/>
<dbReference type="PANTHER" id="PTHR22849:SF142">
    <property type="entry name" value="U-BOX DOMAIN-CONTAINING PROTEIN 31"/>
    <property type="match status" value="1"/>
</dbReference>
<dbReference type="InterPro" id="IPR045185">
    <property type="entry name" value="PUB22/23/24-like"/>
</dbReference>
<dbReference type="InterPro" id="IPR013083">
    <property type="entry name" value="Znf_RING/FYVE/PHD"/>
</dbReference>
<dbReference type="EMBL" id="MNCJ02000323">
    <property type="protein sequence ID" value="KAF5795690.1"/>
    <property type="molecule type" value="Genomic_DNA"/>
</dbReference>
<accession>A0A251U6P4</accession>
<dbReference type="Proteomes" id="UP000215914">
    <property type="component" value="Chromosome 8"/>
</dbReference>
<evidence type="ECO:0000313" key="6">
    <source>
        <dbReference type="EMBL" id="OTG18759.1"/>
    </source>
</evidence>
<dbReference type="CDD" id="cd16664">
    <property type="entry name" value="RING-Ubox_PUB"/>
    <property type="match status" value="1"/>
</dbReference>
<dbReference type="Gramene" id="mRNA:HanXRQr2_Chr08g0342721">
    <property type="protein sequence ID" value="CDS:HanXRQr2_Chr08g0342721.1"/>
    <property type="gene ID" value="HanXRQr2_Chr08g0342721"/>
</dbReference>
<name>A0A251U6P4_HELAN</name>
<keyword evidence="2 3" id="KW-0808">Transferase</keyword>
<dbReference type="PANTHER" id="PTHR22849">
    <property type="entry name" value="WDSAM1 PROTEIN"/>
    <property type="match status" value="1"/>
</dbReference>
<gene>
    <name evidence="6" type="ORF">HannXRQ_Chr08g0226581</name>
    <name evidence="5" type="ORF">HanXRQr2_Chr08g0342721</name>
</gene>
<proteinExistence type="predicted"/>
<comment type="pathway">
    <text evidence="1 3">Protein modification; protein ubiquitination.</text>
</comment>
<comment type="function">
    <text evidence="3">Functions as an E3 ubiquitin ligase.</text>
</comment>
<dbReference type="InterPro" id="IPR045210">
    <property type="entry name" value="RING-Ubox_PUB"/>
</dbReference>
<reference evidence="5" key="3">
    <citation type="submission" date="2020-06" db="EMBL/GenBank/DDBJ databases">
        <title>Helianthus annuus Genome sequencing and assembly Release 2.</title>
        <authorList>
            <person name="Gouzy J."/>
            <person name="Langlade N."/>
            <person name="Munos S."/>
        </authorList>
    </citation>
    <scope>NUCLEOTIDE SEQUENCE</scope>
    <source>
        <tissue evidence="5">Leaves</tissue>
    </source>
</reference>
<sequence>MIEELDEPEVPSMFICLISLEPMQDPVMLCTRQTYERSNILKWFNLGHFTCPTTMQELWDDSVTLNKTLHQLIHTWFAQKYLQMKKKIPRCNRKRFRGVRQNESYGRFARCHPRSTRRSLWMSVLRRNCFLLFKVVVILC</sequence>
<dbReference type="SUPFAM" id="SSF57850">
    <property type="entry name" value="RING/U-box"/>
    <property type="match status" value="1"/>
</dbReference>
<dbReference type="Pfam" id="PF04564">
    <property type="entry name" value="U-box"/>
    <property type="match status" value="1"/>
</dbReference>
<evidence type="ECO:0000256" key="1">
    <source>
        <dbReference type="ARBA" id="ARBA00004906"/>
    </source>
</evidence>
<keyword evidence="7" id="KW-1185">Reference proteome</keyword>
<feature type="domain" description="U-box" evidence="4">
    <location>
        <begin position="9"/>
        <end position="83"/>
    </location>
</feature>